<dbReference type="AlphaFoldDB" id="A0A6A5V5Q1"/>
<keyword evidence="2" id="KW-1185">Reference proteome</keyword>
<reference evidence="1" key="1">
    <citation type="journal article" date="2020" name="Stud. Mycol.">
        <title>101 Dothideomycetes genomes: a test case for predicting lifestyles and emergence of pathogens.</title>
        <authorList>
            <person name="Haridas S."/>
            <person name="Albert R."/>
            <person name="Binder M."/>
            <person name="Bloem J."/>
            <person name="Labutti K."/>
            <person name="Salamov A."/>
            <person name="Andreopoulos B."/>
            <person name="Baker S."/>
            <person name="Barry K."/>
            <person name="Bills G."/>
            <person name="Bluhm B."/>
            <person name="Cannon C."/>
            <person name="Castanera R."/>
            <person name="Culley D."/>
            <person name="Daum C."/>
            <person name="Ezra D."/>
            <person name="Gonzalez J."/>
            <person name="Henrissat B."/>
            <person name="Kuo A."/>
            <person name="Liang C."/>
            <person name="Lipzen A."/>
            <person name="Lutzoni F."/>
            <person name="Magnuson J."/>
            <person name="Mondo S."/>
            <person name="Nolan M."/>
            <person name="Ohm R."/>
            <person name="Pangilinan J."/>
            <person name="Park H.-J."/>
            <person name="Ramirez L."/>
            <person name="Alfaro M."/>
            <person name="Sun H."/>
            <person name="Tritt A."/>
            <person name="Yoshinaga Y."/>
            <person name="Zwiers L.-H."/>
            <person name="Turgeon B."/>
            <person name="Goodwin S."/>
            <person name="Spatafora J."/>
            <person name="Crous P."/>
            <person name="Grigoriev I."/>
        </authorList>
    </citation>
    <scope>NUCLEOTIDE SEQUENCE</scope>
    <source>
        <strain evidence="1">CBS 107.79</strain>
    </source>
</reference>
<organism evidence="1 2">
    <name type="scientific">Bimuria novae-zelandiae CBS 107.79</name>
    <dbReference type="NCBI Taxonomy" id="1447943"/>
    <lineage>
        <taxon>Eukaryota</taxon>
        <taxon>Fungi</taxon>
        <taxon>Dikarya</taxon>
        <taxon>Ascomycota</taxon>
        <taxon>Pezizomycotina</taxon>
        <taxon>Dothideomycetes</taxon>
        <taxon>Pleosporomycetidae</taxon>
        <taxon>Pleosporales</taxon>
        <taxon>Massarineae</taxon>
        <taxon>Didymosphaeriaceae</taxon>
        <taxon>Bimuria</taxon>
    </lineage>
</organism>
<dbReference type="Proteomes" id="UP000800036">
    <property type="component" value="Unassembled WGS sequence"/>
</dbReference>
<gene>
    <name evidence="1" type="ORF">BU23DRAFT_479574</name>
</gene>
<evidence type="ECO:0000313" key="1">
    <source>
        <dbReference type="EMBL" id="KAF1968647.1"/>
    </source>
</evidence>
<accession>A0A6A5V5Q1</accession>
<dbReference type="EMBL" id="ML976718">
    <property type="protein sequence ID" value="KAF1968647.1"/>
    <property type="molecule type" value="Genomic_DNA"/>
</dbReference>
<name>A0A6A5V5Q1_9PLEO</name>
<feature type="non-terminal residue" evidence="1">
    <location>
        <position position="1"/>
    </location>
</feature>
<proteinExistence type="predicted"/>
<evidence type="ECO:0000313" key="2">
    <source>
        <dbReference type="Proteomes" id="UP000800036"/>
    </source>
</evidence>
<sequence>NAFTTTGISPINPNVILNRFRHTTPTDSGLVTSSSTAYSAEDWLRACTTLRAEVKDPRSAGARKLSQTIYHLLT</sequence>
<protein>
    <submittedName>
        <fullName evidence="1">Uncharacterized protein</fullName>
    </submittedName>
</protein>